<comment type="cofactor">
    <cofactor evidence="13 15">
        <name>heme b</name>
        <dbReference type="ChEBI" id="CHEBI:60344"/>
    </cofactor>
    <text evidence="13 15">Binds 1 heme b (iron(II)-protoporphyrin IX) group non-covalently per subunit.</text>
</comment>
<keyword evidence="9" id="KW-0456">Lyase</keyword>
<feature type="domain" description="Dyp-type peroxidase N-terminal" evidence="16">
    <location>
        <begin position="67"/>
        <end position="218"/>
    </location>
</feature>
<dbReference type="InterPro" id="IPR048327">
    <property type="entry name" value="Dyp_perox_N"/>
</dbReference>
<dbReference type="Pfam" id="PF20628">
    <property type="entry name" value="Dyp_perox_C"/>
    <property type="match status" value="1"/>
</dbReference>
<feature type="binding site" evidence="13">
    <location>
        <begin position="339"/>
        <end position="341"/>
    </location>
    <ligand>
        <name>heme b</name>
        <dbReference type="ChEBI" id="CHEBI:60344"/>
    </ligand>
</feature>
<evidence type="ECO:0000256" key="14">
    <source>
        <dbReference type="PIRSR" id="PIRSR606313-2"/>
    </source>
</evidence>
<proteinExistence type="inferred from homology"/>
<comment type="subunit">
    <text evidence="15">Homodimer. Part of a ferrous iron transporter composed of EfeU, EfeO and EfeB.</text>
</comment>
<sequence>MVVKDGTDNGDAARPGEPSRRRLLKSGLALAGAGAALVAGCSRGVGQTSSAEHSGIHQRQPVFGAHQSGVTTPTQAAAIVAAFDVVGADRGRLARLLQVLTRRIAFLMEGGPVPERDPRLPPLDSGVLGPDVFPDNLTVTVGVGASLFDDRFGLEAVKPRQLIEMPASPNDALDATWCDGDIVLQICSNTAETNLHALRDLIKHGAGLMNLRWSMDGFLPPHTVQKLGKDSVINLMGFKDGTANPDASDAALMDRLVWVQPDQGEPDWAIGGSYQVVRLIRNFVEFWDRTPLREQERIFGRHRATGAPLGRSHEHDPVDFSNDPDGRITPLDSHIRLANPRTPGSRQILRRGFNYSRGMTRAGQLDQGLLFVCFQNDLDDGFIAIQRRLDGEPLEEYIKPFGGGFYFVLPGVPGPVHYLGQSLIEAA</sequence>
<dbReference type="Proteomes" id="UP000294599">
    <property type="component" value="Unassembled WGS sequence"/>
</dbReference>
<keyword evidence="4 13" id="KW-0349">Heme</keyword>
<dbReference type="InterPro" id="IPR006314">
    <property type="entry name" value="Dyp_peroxidase"/>
</dbReference>
<evidence type="ECO:0000256" key="3">
    <source>
        <dbReference type="ARBA" id="ARBA00022559"/>
    </source>
</evidence>
<dbReference type="PROSITE" id="PS51404">
    <property type="entry name" value="DYP_PEROXIDASE"/>
    <property type="match status" value="1"/>
</dbReference>
<dbReference type="Pfam" id="PF04261">
    <property type="entry name" value="Dyp_perox_N"/>
    <property type="match status" value="1"/>
</dbReference>
<evidence type="ECO:0000259" key="16">
    <source>
        <dbReference type="Pfam" id="PF04261"/>
    </source>
</evidence>
<keyword evidence="3 15" id="KW-0575">Peroxidase</keyword>
<dbReference type="InterPro" id="IPR006313">
    <property type="entry name" value="EfeB/EfeN"/>
</dbReference>
<feature type="binding site" evidence="14">
    <location>
        <begin position="241"/>
        <end position="243"/>
    </location>
    <ligand>
        <name>protoporphyrin IX</name>
        <dbReference type="ChEBI" id="CHEBI:57306"/>
    </ligand>
</feature>
<accession>A0A4R3LCE1</accession>
<dbReference type="PANTHER" id="PTHR30521:SF4">
    <property type="entry name" value="DEFERROCHELATASE"/>
    <property type="match status" value="1"/>
</dbReference>
<dbReference type="GO" id="GO:0030313">
    <property type="term" value="C:cell envelope"/>
    <property type="evidence" value="ECO:0007669"/>
    <property type="project" value="UniProtKB-SubCell"/>
</dbReference>
<keyword evidence="8 13" id="KW-0408">Iron</keyword>
<evidence type="ECO:0000256" key="15">
    <source>
        <dbReference type="RuleBase" id="RU365017"/>
    </source>
</evidence>
<keyword evidence="15" id="KW-0574">Periplasm</keyword>
<dbReference type="AlphaFoldDB" id="A0A4R3LCE1"/>
<keyword evidence="5 13" id="KW-0479">Metal-binding</keyword>
<feature type="binding site" evidence="13">
    <location>
        <begin position="241"/>
        <end position="243"/>
    </location>
    <ligand>
        <name>heme b</name>
        <dbReference type="ChEBI" id="CHEBI:60344"/>
    </ligand>
</feature>
<dbReference type="GO" id="GO:0020037">
    <property type="term" value="F:heme binding"/>
    <property type="evidence" value="ECO:0007669"/>
    <property type="project" value="InterPro"/>
</dbReference>
<dbReference type="PROSITE" id="PS51318">
    <property type="entry name" value="TAT"/>
    <property type="match status" value="1"/>
</dbReference>
<dbReference type="NCBIfam" id="TIGR01412">
    <property type="entry name" value="tat_substr_1"/>
    <property type="match status" value="1"/>
</dbReference>
<feature type="binding site" evidence="14">
    <location>
        <position position="301"/>
    </location>
    <ligand>
        <name>protoporphyrin IX</name>
        <dbReference type="ChEBI" id="CHEBI:57306"/>
    </ligand>
</feature>
<dbReference type="NCBIfam" id="TIGR01413">
    <property type="entry name" value="Dyp_perox_fam"/>
    <property type="match status" value="1"/>
</dbReference>
<dbReference type="EMBL" id="SMAF01000012">
    <property type="protein sequence ID" value="TCS97539.1"/>
    <property type="molecule type" value="Genomic_DNA"/>
</dbReference>
<name>A0A4R3LCE1_9GAMM</name>
<dbReference type="EC" id="1.11.1.-" evidence="15"/>
<reference evidence="18 19" key="1">
    <citation type="submission" date="2019-03" db="EMBL/GenBank/DDBJ databases">
        <title>Genomic Encyclopedia of Type Strains, Phase IV (KMG-IV): sequencing the most valuable type-strain genomes for metagenomic binning, comparative biology and taxonomic classification.</title>
        <authorList>
            <person name="Goeker M."/>
        </authorList>
    </citation>
    <scope>NUCLEOTIDE SEQUENCE [LARGE SCALE GENOMIC DNA]</scope>
    <source>
        <strain evidence="18 19">DSM 21944</strain>
    </source>
</reference>
<organism evidence="18 19">
    <name type="scientific">Pseudofulvimonas gallinarii</name>
    <dbReference type="NCBI Taxonomy" id="634155"/>
    <lineage>
        <taxon>Bacteria</taxon>
        <taxon>Pseudomonadati</taxon>
        <taxon>Pseudomonadota</taxon>
        <taxon>Gammaproteobacteria</taxon>
        <taxon>Lysobacterales</taxon>
        <taxon>Rhodanobacteraceae</taxon>
        <taxon>Pseudofulvimonas</taxon>
    </lineage>
</organism>
<dbReference type="RefSeq" id="WP_123523010.1">
    <property type="nucleotide sequence ID" value="NZ_JBHLWF010000014.1"/>
</dbReference>
<dbReference type="InterPro" id="IPR006311">
    <property type="entry name" value="TAT_signal"/>
</dbReference>
<evidence type="ECO:0000256" key="7">
    <source>
        <dbReference type="ARBA" id="ARBA00023002"/>
    </source>
</evidence>
<comment type="function">
    <text evidence="15">Involved in the recovery of exogenous heme iron. Extracts iron from heme while preserving the protoporphyrin ring intact.</text>
</comment>
<keyword evidence="6" id="KW-0732">Signal</keyword>
<feature type="domain" description="Dyp-type peroxidase C-terminal" evidence="17">
    <location>
        <begin position="233"/>
        <end position="412"/>
    </location>
</feature>
<keyword evidence="19" id="KW-1185">Reference proteome</keyword>
<evidence type="ECO:0000256" key="8">
    <source>
        <dbReference type="ARBA" id="ARBA00023004"/>
    </source>
</evidence>
<evidence type="ECO:0000259" key="17">
    <source>
        <dbReference type="Pfam" id="PF20628"/>
    </source>
</evidence>
<dbReference type="OrthoDB" id="3251355at2"/>
<dbReference type="InterPro" id="IPR048328">
    <property type="entry name" value="Dyp_perox_C"/>
</dbReference>
<evidence type="ECO:0000256" key="10">
    <source>
        <dbReference type="ARBA" id="ARBA00033771"/>
    </source>
</evidence>
<keyword evidence="7 15" id="KW-0560">Oxidoreductase</keyword>
<protein>
    <recommendedName>
        <fullName evidence="10 15">Deferrochelatase</fullName>
        <ecNumber evidence="15">1.11.1.-</ecNumber>
    </recommendedName>
    <alternativeName>
        <fullName evidence="11 15">Peroxidase EfeB</fullName>
    </alternativeName>
</protein>
<evidence type="ECO:0000256" key="6">
    <source>
        <dbReference type="ARBA" id="ARBA00022729"/>
    </source>
</evidence>
<dbReference type="GO" id="GO:0004325">
    <property type="term" value="F:ferrochelatase activity"/>
    <property type="evidence" value="ECO:0007669"/>
    <property type="project" value="UniProtKB-EC"/>
</dbReference>
<dbReference type="GO" id="GO:0004601">
    <property type="term" value="F:peroxidase activity"/>
    <property type="evidence" value="ECO:0007669"/>
    <property type="project" value="UniProtKB-KW"/>
</dbReference>
<evidence type="ECO:0000256" key="2">
    <source>
        <dbReference type="ARBA" id="ARBA00005365"/>
    </source>
</evidence>
<comment type="subcellular location">
    <subcellularLocation>
        <location evidence="1">Cell envelope</location>
    </subcellularLocation>
    <subcellularLocation>
        <location evidence="15">Periplasm</location>
    </subcellularLocation>
</comment>
<evidence type="ECO:0000313" key="19">
    <source>
        <dbReference type="Proteomes" id="UP000294599"/>
    </source>
</evidence>
<dbReference type="InterPro" id="IPR011008">
    <property type="entry name" value="Dimeric_a/b-barrel"/>
</dbReference>
<dbReference type="GO" id="GO:0042597">
    <property type="term" value="C:periplasmic space"/>
    <property type="evidence" value="ECO:0007669"/>
    <property type="project" value="UniProtKB-SubCell"/>
</dbReference>
<evidence type="ECO:0000256" key="4">
    <source>
        <dbReference type="ARBA" id="ARBA00022617"/>
    </source>
</evidence>
<dbReference type="GO" id="GO:0033212">
    <property type="term" value="P:iron import into cell"/>
    <property type="evidence" value="ECO:0007669"/>
    <property type="project" value="InterPro"/>
</dbReference>
<dbReference type="SUPFAM" id="SSF54909">
    <property type="entry name" value="Dimeric alpha+beta barrel"/>
    <property type="match status" value="1"/>
</dbReference>
<comment type="similarity">
    <text evidence="2">Belongs to the DyP-type peroxidase family. EfeB subfamily.</text>
</comment>
<dbReference type="PANTHER" id="PTHR30521">
    <property type="entry name" value="DEFERROCHELATASE/PEROXIDASE"/>
    <property type="match status" value="1"/>
</dbReference>
<evidence type="ECO:0000256" key="9">
    <source>
        <dbReference type="ARBA" id="ARBA00023239"/>
    </source>
</evidence>
<dbReference type="GO" id="GO:0005829">
    <property type="term" value="C:cytosol"/>
    <property type="evidence" value="ECO:0007669"/>
    <property type="project" value="TreeGrafter"/>
</dbReference>
<feature type="binding site" evidence="13">
    <location>
        <position position="350"/>
    </location>
    <ligand>
        <name>heme b</name>
        <dbReference type="ChEBI" id="CHEBI:60344"/>
    </ligand>
</feature>
<gene>
    <name evidence="18" type="ORF">EDC25_11220</name>
</gene>
<evidence type="ECO:0000256" key="5">
    <source>
        <dbReference type="ARBA" id="ARBA00022723"/>
    </source>
</evidence>
<dbReference type="GO" id="GO:0046872">
    <property type="term" value="F:metal ion binding"/>
    <property type="evidence" value="ECO:0007669"/>
    <property type="project" value="UniProtKB-KW"/>
</dbReference>
<evidence type="ECO:0000256" key="1">
    <source>
        <dbReference type="ARBA" id="ARBA00004196"/>
    </source>
</evidence>
<feature type="binding site" evidence="13">
    <location>
        <position position="334"/>
    </location>
    <ligand>
        <name>heme b</name>
        <dbReference type="ChEBI" id="CHEBI:60344"/>
    </ligand>
</feature>
<evidence type="ECO:0000256" key="13">
    <source>
        <dbReference type="PIRSR" id="PIRSR606313-1"/>
    </source>
</evidence>
<evidence type="ECO:0000256" key="12">
    <source>
        <dbReference type="ARBA" id="ARBA00048856"/>
    </source>
</evidence>
<comment type="caution">
    <text evidence="18">The sequence shown here is derived from an EMBL/GenBank/DDBJ whole genome shotgun (WGS) entry which is preliminary data.</text>
</comment>
<evidence type="ECO:0000313" key="18">
    <source>
        <dbReference type="EMBL" id="TCS97539.1"/>
    </source>
</evidence>
<evidence type="ECO:0000256" key="11">
    <source>
        <dbReference type="ARBA" id="ARBA00033775"/>
    </source>
</evidence>
<comment type="catalytic activity">
    <reaction evidence="12">
        <text>heme b + 2 H(+) = protoporphyrin IX + Fe(2+)</text>
        <dbReference type="Rhea" id="RHEA:22584"/>
        <dbReference type="ChEBI" id="CHEBI:15378"/>
        <dbReference type="ChEBI" id="CHEBI:29033"/>
        <dbReference type="ChEBI" id="CHEBI:57306"/>
        <dbReference type="ChEBI" id="CHEBI:60344"/>
        <dbReference type="EC" id="4.98.1.1"/>
    </reaction>
    <physiologicalReaction direction="left-to-right" evidence="12">
        <dbReference type="Rhea" id="RHEA:22585"/>
    </physiologicalReaction>
</comment>